<dbReference type="AlphaFoldDB" id="A0A177EIL2"/>
<protein>
    <submittedName>
        <fullName evidence="1">Uncharacterized protein</fullName>
    </submittedName>
</protein>
<dbReference type="VEuPathDB" id="MicrosporidiaDB:NEDG_01799"/>
<dbReference type="GeneID" id="93648149"/>
<comment type="caution">
    <text evidence="1">The sequence shown here is derived from an EMBL/GenBank/DDBJ whole genome shotgun (WGS) entry which is preliminary data.</text>
</comment>
<name>A0A177EIL2_9MICR</name>
<dbReference type="EMBL" id="LTDL01000019">
    <property type="protein sequence ID" value="OAG31321.1"/>
    <property type="molecule type" value="Genomic_DNA"/>
</dbReference>
<evidence type="ECO:0000313" key="2">
    <source>
        <dbReference type="Proteomes" id="UP000185944"/>
    </source>
</evidence>
<organism evidence="1 2">
    <name type="scientific">Nematocida displodere</name>
    <dbReference type="NCBI Taxonomy" id="1805483"/>
    <lineage>
        <taxon>Eukaryota</taxon>
        <taxon>Fungi</taxon>
        <taxon>Fungi incertae sedis</taxon>
        <taxon>Microsporidia</taxon>
        <taxon>Nematocida</taxon>
    </lineage>
</organism>
<proteinExistence type="predicted"/>
<reference evidence="1 2" key="1">
    <citation type="submission" date="2016-02" db="EMBL/GenBank/DDBJ databases">
        <title>Discovery of a natural microsporidian pathogen with a broad tissue tropism in Caenorhabditis elegans.</title>
        <authorList>
            <person name="Luallen R.J."/>
            <person name="Reinke A.W."/>
            <person name="Tong L."/>
            <person name="Botts M.R."/>
            <person name="Felix M.-A."/>
            <person name="Troemel E.R."/>
        </authorList>
    </citation>
    <scope>NUCLEOTIDE SEQUENCE [LARGE SCALE GENOMIC DNA]</scope>
    <source>
        <strain evidence="1 2">JUm2807</strain>
    </source>
</reference>
<keyword evidence="2" id="KW-1185">Reference proteome</keyword>
<evidence type="ECO:0000313" key="1">
    <source>
        <dbReference type="EMBL" id="OAG31321.1"/>
    </source>
</evidence>
<dbReference type="Proteomes" id="UP000185944">
    <property type="component" value="Unassembled WGS sequence"/>
</dbReference>
<sequence>MNIRKLFEDIQRKDSFNAFWSYPEEKNLSTLSEKLSSIKSPKELRFLVAQICALVFERNEEGSFLYTEAQNLLKYAEATIDKAMATASIAGTYIDISHPSPTQDTDKFLTWETAVTTKLCERYRDSLTTFTAALDVHEVQEHVKMVLFG</sequence>
<dbReference type="RefSeq" id="XP_067545017.1">
    <property type="nucleotide sequence ID" value="XM_067689217.1"/>
</dbReference>
<dbReference type="OrthoDB" id="2191711at2759"/>
<accession>A0A177EIL2</accession>
<gene>
    <name evidence="1" type="ORF">NEDG_01799</name>
</gene>